<evidence type="ECO:0000313" key="2">
    <source>
        <dbReference type="EMBL" id="MBP2053132.1"/>
    </source>
</evidence>
<sequence>MMTDVRRPAGAPARPGAERPLSVRRGVLRRAGKWCAAVLAASAALTLGAGPVPATAAPRTGTPQPYWGTDRPQSPATLIKPGSSAPVTFGIKKTGNLPSRVDKLTLAVYSPELMRLADTKVTPVGTAPGGWSCRMFHGMTPMEHNGTHMICTSSYSGPPPAEEWHWKVNIAAPAELPAGTRSANGWAALRLHSPDRDRDTWWDSNSMSLEARTPAP</sequence>
<dbReference type="Proteomes" id="UP000092659">
    <property type="component" value="Chromosome"/>
</dbReference>
<proteinExistence type="predicted"/>
<protein>
    <submittedName>
        <fullName evidence="1">Uncharacterized protein</fullName>
    </submittedName>
</protein>
<organism evidence="1 3">
    <name type="scientific">Streptomyces griseochromogenes</name>
    <dbReference type="NCBI Taxonomy" id="68214"/>
    <lineage>
        <taxon>Bacteria</taxon>
        <taxon>Bacillati</taxon>
        <taxon>Actinomycetota</taxon>
        <taxon>Actinomycetes</taxon>
        <taxon>Kitasatosporales</taxon>
        <taxon>Streptomycetaceae</taxon>
        <taxon>Streptomyces</taxon>
    </lineage>
</organism>
<dbReference type="KEGG" id="sgs:AVL59_07340"/>
<evidence type="ECO:0000313" key="1">
    <source>
        <dbReference type="EMBL" id="ANP49436.1"/>
    </source>
</evidence>
<keyword evidence="4" id="KW-1185">Reference proteome</keyword>
<accession>A0A1B1ASA4</accession>
<reference evidence="2 4" key="2">
    <citation type="submission" date="2021-03" db="EMBL/GenBank/DDBJ databases">
        <title>Genomic Encyclopedia of Type Strains, Phase IV (KMG-IV): sequencing the most valuable type-strain genomes for metagenomic binning, comparative biology and taxonomic classification.</title>
        <authorList>
            <person name="Goeker M."/>
        </authorList>
    </citation>
    <scope>NUCLEOTIDE SEQUENCE [LARGE SCALE GENOMIC DNA]</scope>
    <source>
        <strain evidence="2 4">DSM 40499</strain>
    </source>
</reference>
<reference evidence="1 3" key="1">
    <citation type="submission" date="2016-06" db="EMBL/GenBank/DDBJ databases">
        <title>Complete genome sequence of Streptomyces griseochromogenes ATCC 14511, the Blasticidin S producer.</title>
        <authorList>
            <person name="Wu L."/>
        </authorList>
    </citation>
    <scope>NUCLEOTIDE SEQUENCE [LARGE SCALE GENOMIC DNA]</scope>
    <source>
        <strain evidence="1 3">ATCC 14511</strain>
    </source>
</reference>
<gene>
    <name evidence="1" type="ORF">AVL59_07340</name>
    <name evidence="2" type="ORF">J2Z21_006123</name>
</gene>
<evidence type="ECO:0000313" key="3">
    <source>
        <dbReference type="Proteomes" id="UP000092659"/>
    </source>
</evidence>
<evidence type="ECO:0000313" key="4">
    <source>
        <dbReference type="Proteomes" id="UP001519309"/>
    </source>
</evidence>
<dbReference type="RefSeq" id="WP_067300558.1">
    <property type="nucleotide sequence ID" value="NZ_CP016279.1"/>
</dbReference>
<dbReference type="AlphaFoldDB" id="A0A1B1ASA4"/>
<dbReference type="EMBL" id="JAGGLP010000014">
    <property type="protein sequence ID" value="MBP2053132.1"/>
    <property type="molecule type" value="Genomic_DNA"/>
</dbReference>
<dbReference type="EMBL" id="CP016279">
    <property type="protein sequence ID" value="ANP49436.1"/>
    <property type="molecule type" value="Genomic_DNA"/>
</dbReference>
<dbReference type="OrthoDB" id="5615858at2"/>
<dbReference type="Proteomes" id="UP001519309">
    <property type="component" value="Unassembled WGS sequence"/>
</dbReference>
<name>A0A1B1ASA4_9ACTN</name>